<dbReference type="InterPro" id="IPR036890">
    <property type="entry name" value="HATPase_C_sf"/>
</dbReference>
<dbReference type="InterPro" id="IPR029016">
    <property type="entry name" value="GAF-like_dom_sf"/>
</dbReference>
<dbReference type="EMBL" id="AP021875">
    <property type="protein sequence ID" value="BBO77894.1"/>
    <property type="molecule type" value="Genomic_DNA"/>
</dbReference>
<name>A0A5K7ZHU7_9BACT</name>
<dbReference type="KEGG" id="dwd:DSCW_53110"/>
<evidence type="ECO:0000313" key="1">
    <source>
        <dbReference type="EMBL" id="BBO77894.1"/>
    </source>
</evidence>
<dbReference type="Gene3D" id="3.30.565.10">
    <property type="entry name" value="Histidine kinase-like ATPase, C-terminal domain"/>
    <property type="match status" value="1"/>
</dbReference>
<proteinExistence type="predicted"/>
<organism evidence="1 2">
    <name type="scientific">Desulfosarcina widdelii</name>
    <dbReference type="NCBI Taxonomy" id="947919"/>
    <lineage>
        <taxon>Bacteria</taxon>
        <taxon>Pseudomonadati</taxon>
        <taxon>Thermodesulfobacteriota</taxon>
        <taxon>Desulfobacteria</taxon>
        <taxon>Desulfobacterales</taxon>
        <taxon>Desulfosarcinaceae</taxon>
        <taxon>Desulfosarcina</taxon>
    </lineage>
</organism>
<gene>
    <name evidence="1" type="ORF">DSCW_53110</name>
</gene>
<dbReference type="RefSeq" id="WP_155306583.1">
    <property type="nucleotide sequence ID" value="NZ_AP021875.1"/>
</dbReference>
<evidence type="ECO:0000313" key="2">
    <source>
        <dbReference type="Proteomes" id="UP000427769"/>
    </source>
</evidence>
<dbReference type="SUPFAM" id="SSF55781">
    <property type="entry name" value="GAF domain-like"/>
    <property type="match status" value="1"/>
</dbReference>
<keyword evidence="2" id="KW-1185">Reference proteome</keyword>
<dbReference type="SUPFAM" id="SSF55874">
    <property type="entry name" value="ATPase domain of HSP90 chaperone/DNA topoisomerase II/histidine kinase"/>
    <property type="match status" value="1"/>
</dbReference>
<sequence>MEKVIKRKRLKVDHLFETIASRAISGDESAVEFILHEMLTLLVEGIGADIGQINLLPRTGPVEKLYIIKDQKPWLREGMGLHPFDPHSGFTGMVITSGKSILVKDIWSKNYEGGPNPFLQIIKHMNEDYVKEIKKTVESIIIIPIKRGRDTFCTIELSRYRNKDAYNQAEKELADDFAQKYGPLVIDYIIDIKNRIAINTAHKKLVNLSRFIATDTKINFRDAIGAYQKLSSADIGYGFFKAGGMRTPNIRLVSWFDDEVMEVFLQDFVPSSDSVLTDCNDITYPLDGKKNDYRLNRFRDRIAAFPGLKKKEKDFIIRCNDHINSYVIYPFHMLSQDLGAIVLGSRRPNFQPFLHLQPFLMLYNSLFKSFLLNERMACHLSGISQQIHNPGFYCLASLKGALLKKFPHVYSDSEVSKTLKGLELLLSDLHEQGLILKRRKKNIQLIKWLKAFICQIRANNPHLIINVEIEKPDLESIKVEGSYEQLESIFENLFTNSIRAIMVRQEDDDSVIGEININLKIRGQTFIVSFQDNGLPYKTVSGRGWPQILSIVEELGGKVQKKADPYMVQLTFNINKKGGESNENKSIVF</sequence>
<dbReference type="Proteomes" id="UP000427769">
    <property type="component" value="Chromosome"/>
</dbReference>
<reference evidence="1 2" key="1">
    <citation type="submission" date="2019-11" db="EMBL/GenBank/DDBJ databases">
        <title>Comparative genomics of hydrocarbon-degrading Desulfosarcina strains.</title>
        <authorList>
            <person name="Watanabe M."/>
            <person name="Kojima H."/>
            <person name="Fukui M."/>
        </authorList>
    </citation>
    <scope>NUCLEOTIDE SEQUENCE [LARGE SCALE GENOMIC DNA]</scope>
    <source>
        <strain evidence="1 2">PP31</strain>
    </source>
</reference>
<accession>A0A5K7ZHU7</accession>
<evidence type="ECO:0008006" key="3">
    <source>
        <dbReference type="Google" id="ProtNLM"/>
    </source>
</evidence>
<dbReference type="Gene3D" id="3.30.450.40">
    <property type="match status" value="1"/>
</dbReference>
<dbReference type="AlphaFoldDB" id="A0A5K7ZHU7"/>
<protein>
    <recommendedName>
        <fullName evidence="3">Histidine kinase domain-containing protein</fullName>
    </recommendedName>
</protein>
<dbReference type="OrthoDB" id="5413386at2"/>